<dbReference type="InterPro" id="IPR007569">
    <property type="entry name" value="DUF559"/>
</dbReference>
<organism evidence="2 3">
    <name type="scientific">Candidatus Viridilinea halotolerans</name>
    <dbReference type="NCBI Taxonomy" id="2491704"/>
    <lineage>
        <taxon>Bacteria</taxon>
        <taxon>Bacillati</taxon>
        <taxon>Chloroflexota</taxon>
        <taxon>Chloroflexia</taxon>
        <taxon>Chloroflexales</taxon>
        <taxon>Chloroflexineae</taxon>
        <taxon>Oscillochloridaceae</taxon>
        <taxon>Candidatus Viridilinea</taxon>
    </lineage>
</organism>
<evidence type="ECO:0000259" key="1">
    <source>
        <dbReference type="Pfam" id="PF04480"/>
    </source>
</evidence>
<dbReference type="AlphaFoldDB" id="A0A426TR88"/>
<feature type="domain" description="DUF559" evidence="1">
    <location>
        <begin position="18"/>
        <end position="120"/>
    </location>
</feature>
<keyword evidence="2" id="KW-0378">Hydrolase</keyword>
<evidence type="ECO:0000313" key="2">
    <source>
        <dbReference type="EMBL" id="RRR65921.1"/>
    </source>
</evidence>
<dbReference type="Gene3D" id="3.40.960.10">
    <property type="entry name" value="VSR Endonuclease"/>
    <property type="match status" value="1"/>
</dbReference>
<proteinExistence type="predicted"/>
<keyword evidence="2" id="KW-0255">Endonuclease</keyword>
<keyword evidence="2" id="KW-0540">Nuclease</keyword>
<dbReference type="CDD" id="cd01038">
    <property type="entry name" value="Endonuclease_DUF559"/>
    <property type="match status" value="1"/>
</dbReference>
<name>A0A426TR88_9CHLR</name>
<dbReference type="Pfam" id="PF04480">
    <property type="entry name" value="DUF559"/>
    <property type="match status" value="1"/>
</dbReference>
<reference evidence="2 3" key="1">
    <citation type="submission" date="2018-12" db="EMBL/GenBank/DDBJ databases">
        <title>Genome Sequence of Candidatus Viridilinea halotolerans isolated from saline sulfide-rich spring.</title>
        <authorList>
            <person name="Grouzdev D.S."/>
            <person name="Burganskaya E.I."/>
            <person name="Krutkina M.S."/>
            <person name="Sukhacheva M.V."/>
            <person name="Gorlenko V.M."/>
        </authorList>
    </citation>
    <scope>NUCLEOTIDE SEQUENCE [LARGE SCALE GENOMIC DNA]</scope>
    <source>
        <strain evidence="2">Chok-6</strain>
    </source>
</reference>
<dbReference type="InterPro" id="IPR011335">
    <property type="entry name" value="Restrct_endonuc-II-like"/>
</dbReference>
<dbReference type="EMBL" id="RSAS01000899">
    <property type="protein sequence ID" value="RRR65921.1"/>
    <property type="molecule type" value="Genomic_DNA"/>
</dbReference>
<sequence length="125" mass="14647">MSNKSQRRWRTSVPKQICARQLRQTQTLAESQLWEQLRGRRLDGWKFRRQHPVDRFIVDFYCAEQRLVVEVDGSIHAEAEQAAYDLERSAILQAAGYRVIRFSNEQICSEMPVVLQTLRAALGRQ</sequence>
<dbReference type="InterPro" id="IPR047216">
    <property type="entry name" value="Endonuclease_DUF559_bact"/>
</dbReference>
<accession>A0A426TR88</accession>
<dbReference type="PANTHER" id="PTHR38590:SF1">
    <property type="entry name" value="BLL0828 PROTEIN"/>
    <property type="match status" value="1"/>
</dbReference>
<dbReference type="GO" id="GO:0004519">
    <property type="term" value="F:endonuclease activity"/>
    <property type="evidence" value="ECO:0007669"/>
    <property type="project" value="UniProtKB-KW"/>
</dbReference>
<dbReference type="Proteomes" id="UP000280307">
    <property type="component" value="Unassembled WGS sequence"/>
</dbReference>
<dbReference type="SUPFAM" id="SSF52980">
    <property type="entry name" value="Restriction endonuclease-like"/>
    <property type="match status" value="1"/>
</dbReference>
<comment type="caution">
    <text evidence="2">The sequence shown here is derived from an EMBL/GenBank/DDBJ whole genome shotgun (WGS) entry which is preliminary data.</text>
</comment>
<evidence type="ECO:0000313" key="3">
    <source>
        <dbReference type="Proteomes" id="UP000280307"/>
    </source>
</evidence>
<dbReference type="PANTHER" id="PTHR38590">
    <property type="entry name" value="BLL0828 PROTEIN"/>
    <property type="match status" value="1"/>
</dbReference>
<gene>
    <name evidence="2" type="ORF">EI684_21765</name>
</gene>
<protein>
    <submittedName>
        <fullName evidence="2">Endonuclease domain-containing protein</fullName>
    </submittedName>
</protein>